<dbReference type="AlphaFoldDB" id="A0AA39WDN8"/>
<gene>
    <name evidence="2" type="ORF">B0T14DRAFT_280073</name>
</gene>
<keyword evidence="1" id="KW-1133">Transmembrane helix</keyword>
<dbReference type="EMBL" id="JAULSU010000006">
    <property type="protein sequence ID" value="KAK0613472.1"/>
    <property type="molecule type" value="Genomic_DNA"/>
</dbReference>
<accession>A0AA39WDN8</accession>
<organism evidence="2 3">
    <name type="scientific">Immersiella caudata</name>
    <dbReference type="NCBI Taxonomy" id="314043"/>
    <lineage>
        <taxon>Eukaryota</taxon>
        <taxon>Fungi</taxon>
        <taxon>Dikarya</taxon>
        <taxon>Ascomycota</taxon>
        <taxon>Pezizomycotina</taxon>
        <taxon>Sordariomycetes</taxon>
        <taxon>Sordariomycetidae</taxon>
        <taxon>Sordariales</taxon>
        <taxon>Lasiosphaeriaceae</taxon>
        <taxon>Immersiella</taxon>
    </lineage>
</organism>
<keyword evidence="1" id="KW-0472">Membrane</keyword>
<feature type="transmembrane region" description="Helical" evidence="1">
    <location>
        <begin position="6"/>
        <end position="24"/>
    </location>
</feature>
<name>A0AA39WDN8_9PEZI</name>
<evidence type="ECO:0000313" key="3">
    <source>
        <dbReference type="Proteomes" id="UP001175000"/>
    </source>
</evidence>
<sequence>MDGWMVGWLVGWLGFQVVWSFAFGGTNANNAGRALASQRAVVPYLRRRGLSFPFGLFFLLSLRGHERQPPAGREHEMDILGSRLSHFFALASSRMMRLR</sequence>
<keyword evidence="1" id="KW-0812">Transmembrane</keyword>
<reference evidence="2" key="1">
    <citation type="submission" date="2023-06" db="EMBL/GenBank/DDBJ databases">
        <title>Genome-scale phylogeny and comparative genomics of the fungal order Sordariales.</title>
        <authorList>
            <consortium name="Lawrence Berkeley National Laboratory"/>
            <person name="Hensen N."/>
            <person name="Bonometti L."/>
            <person name="Westerberg I."/>
            <person name="Brannstrom I.O."/>
            <person name="Guillou S."/>
            <person name="Cros-Aarteil S."/>
            <person name="Calhoun S."/>
            <person name="Haridas S."/>
            <person name="Kuo A."/>
            <person name="Mondo S."/>
            <person name="Pangilinan J."/>
            <person name="Riley R."/>
            <person name="Labutti K."/>
            <person name="Andreopoulos B."/>
            <person name="Lipzen A."/>
            <person name="Chen C."/>
            <person name="Yanf M."/>
            <person name="Daum C."/>
            <person name="Ng V."/>
            <person name="Clum A."/>
            <person name="Steindorff A."/>
            <person name="Ohm R."/>
            <person name="Martin F."/>
            <person name="Silar P."/>
            <person name="Natvig D."/>
            <person name="Lalanne C."/>
            <person name="Gautier V."/>
            <person name="Ament-Velasquez S.L."/>
            <person name="Kruys A."/>
            <person name="Hutchinson M.I."/>
            <person name="Powell A.J."/>
            <person name="Barry K."/>
            <person name="Miller A.N."/>
            <person name="Grigoriev I.V."/>
            <person name="Debuchy R."/>
            <person name="Gladieux P."/>
            <person name="Thoren M.H."/>
            <person name="Johannesson H."/>
        </authorList>
    </citation>
    <scope>NUCLEOTIDE SEQUENCE</scope>
    <source>
        <strain evidence="2">CBS 606.72</strain>
    </source>
</reference>
<evidence type="ECO:0000313" key="2">
    <source>
        <dbReference type="EMBL" id="KAK0613472.1"/>
    </source>
</evidence>
<proteinExistence type="predicted"/>
<keyword evidence="3" id="KW-1185">Reference proteome</keyword>
<protein>
    <submittedName>
        <fullName evidence="2">Uncharacterized protein</fullName>
    </submittedName>
</protein>
<evidence type="ECO:0000256" key="1">
    <source>
        <dbReference type="SAM" id="Phobius"/>
    </source>
</evidence>
<dbReference type="Proteomes" id="UP001175000">
    <property type="component" value="Unassembled WGS sequence"/>
</dbReference>
<comment type="caution">
    <text evidence="2">The sequence shown here is derived from an EMBL/GenBank/DDBJ whole genome shotgun (WGS) entry which is preliminary data.</text>
</comment>